<organism evidence="2 3">
    <name type="scientific">Rhizopogon vesiculosus</name>
    <dbReference type="NCBI Taxonomy" id="180088"/>
    <lineage>
        <taxon>Eukaryota</taxon>
        <taxon>Fungi</taxon>
        <taxon>Dikarya</taxon>
        <taxon>Basidiomycota</taxon>
        <taxon>Agaricomycotina</taxon>
        <taxon>Agaricomycetes</taxon>
        <taxon>Agaricomycetidae</taxon>
        <taxon>Boletales</taxon>
        <taxon>Suillineae</taxon>
        <taxon>Rhizopogonaceae</taxon>
        <taxon>Rhizopogon</taxon>
    </lineage>
</organism>
<reference evidence="2 3" key="1">
    <citation type="submission" date="2016-03" db="EMBL/GenBank/DDBJ databases">
        <title>Comparative genomics of the ectomycorrhizal sister species Rhizopogon vinicolor and Rhizopogon vesiculosus (Basidiomycota: Boletales) reveals a divergence of the mating type B locus.</title>
        <authorList>
            <person name="Mujic A.B."/>
            <person name="Kuo A."/>
            <person name="Tritt A."/>
            <person name="Lipzen A."/>
            <person name="Chen C."/>
            <person name="Johnson J."/>
            <person name="Sharma A."/>
            <person name="Barry K."/>
            <person name="Grigoriev I.V."/>
            <person name="Spatafora J.W."/>
        </authorList>
    </citation>
    <scope>NUCLEOTIDE SEQUENCE [LARGE SCALE GENOMIC DNA]</scope>
    <source>
        <strain evidence="2 3">AM-OR11-056</strain>
    </source>
</reference>
<dbReference type="Proteomes" id="UP000183567">
    <property type="component" value="Unassembled WGS sequence"/>
</dbReference>
<evidence type="ECO:0000313" key="2">
    <source>
        <dbReference type="EMBL" id="OJA10103.1"/>
    </source>
</evidence>
<evidence type="ECO:0000313" key="3">
    <source>
        <dbReference type="Proteomes" id="UP000183567"/>
    </source>
</evidence>
<keyword evidence="3" id="KW-1185">Reference proteome</keyword>
<sequence>MLELRDTWLDQIGNELIIDTRGFQNSPAALSTYPGRYSNSKQQPGHQRAAKTYYKPFTVNSRTYHKPFTVNLTPSLQPLHAFDSWCSDFCANIKVRYVSLSELTPSRHDECRPSESEHSPPDLDTI</sequence>
<gene>
    <name evidence="2" type="ORF">AZE42_07530</name>
</gene>
<evidence type="ECO:0000256" key="1">
    <source>
        <dbReference type="SAM" id="MobiDB-lite"/>
    </source>
</evidence>
<name>A0A1J8PNM8_9AGAM</name>
<feature type="region of interest" description="Disordered" evidence="1">
    <location>
        <begin position="105"/>
        <end position="126"/>
    </location>
</feature>
<comment type="caution">
    <text evidence="2">The sequence shown here is derived from an EMBL/GenBank/DDBJ whole genome shotgun (WGS) entry which is preliminary data.</text>
</comment>
<dbReference type="EMBL" id="LVVM01005611">
    <property type="protein sequence ID" value="OJA10103.1"/>
    <property type="molecule type" value="Genomic_DNA"/>
</dbReference>
<dbReference type="AlphaFoldDB" id="A0A1J8PNM8"/>
<proteinExistence type="predicted"/>
<accession>A0A1J8PNM8</accession>
<protein>
    <submittedName>
        <fullName evidence="2">Uncharacterized protein</fullName>
    </submittedName>
</protein>